<reference evidence="1" key="1">
    <citation type="submission" date="2019-08" db="EMBL/GenBank/DDBJ databases">
        <authorList>
            <person name="Kucharzyk K."/>
            <person name="Murdoch R.W."/>
            <person name="Higgins S."/>
            <person name="Loffler F."/>
        </authorList>
    </citation>
    <scope>NUCLEOTIDE SEQUENCE</scope>
</reference>
<comment type="caution">
    <text evidence="1">The sequence shown here is derived from an EMBL/GenBank/DDBJ whole genome shotgun (WGS) entry which is preliminary data.</text>
</comment>
<evidence type="ECO:0000313" key="1">
    <source>
        <dbReference type="EMBL" id="MPN02890.1"/>
    </source>
</evidence>
<gene>
    <name evidence="1" type="ORF">SDC9_150111</name>
</gene>
<dbReference type="AlphaFoldDB" id="A0A645ENF5"/>
<accession>A0A645ENF5</accession>
<name>A0A645ENF5_9ZZZZ</name>
<organism evidence="1">
    <name type="scientific">bioreactor metagenome</name>
    <dbReference type="NCBI Taxonomy" id="1076179"/>
    <lineage>
        <taxon>unclassified sequences</taxon>
        <taxon>metagenomes</taxon>
        <taxon>ecological metagenomes</taxon>
    </lineage>
</organism>
<sequence length="65" mass="7690">MGELSKMVRQYDDILHKNWDIASEEQRERINFMKARTLKLSGVGSEVEDLDETDAMIYPKTTIWR</sequence>
<proteinExistence type="predicted"/>
<dbReference type="EMBL" id="VSSQ01048845">
    <property type="protein sequence ID" value="MPN02890.1"/>
    <property type="molecule type" value="Genomic_DNA"/>
</dbReference>
<protein>
    <submittedName>
        <fullName evidence="1">Uncharacterized protein</fullName>
    </submittedName>
</protein>